<organism evidence="2 3">
    <name type="scientific">Pleurostoma richardsiae</name>
    <dbReference type="NCBI Taxonomy" id="41990"/>
    <lineage>
        <taxon>Eukaryota</taxon>
        <taxon>Fungi</taxon>
        <taxon>Dikarya</taxon>
        <taxon>Ascomycota</taxon>
        <taxon>Pezizomycotina</taxon>
        <taxon>Sordariomycetes</taxon>
        <taxon>Sordariomycetidae</taxon>
        <taxon>Calosphaeriales</taxon>
        <taxon>Pleurostomataceae</taxon>
        <taxon>Pleurostoma</taxon>
    </lineage>
</organism>
<evidence type="ECO:0000313" key="2">
    <source>
        <dbReference type="EMBL" id="KAJ9144690.1"/>
    </source>
</evidence>
<proteinExistence type="predicted"/>
<reference evidence="2" key="1">
    <citation type="submission" date="2022-07" db="EMBL/GenBank/DDBJ databases">
        <title>Fungi with potential for degradation of polypropylene.</title>
        <authorList>
            <person name="Gostincar C."/>
        </authorList>
    </citation>
    <scope>NUCLEOTIDE SEQUENCE</scope>
    <source>
        <strain evidence="2">EXF-13308</strain>
    </source>
</reference>
<dbReference type="Proteomes" id="UP001174694">
    <property type="component" value="Unassembled WGS sequence"/>
</dbReference>
<dbReference type="PANTHER" id="PTHR21310">
    <property type="entry name" value="AMINOGLYCOSIDE PHOSPHOTRANSFERASE-RELATED-RELATED"/>
    <property type="match status" value="1"/>
</dbReference>
<dbReference type="Gene3D" id="3.90.1200.10">
    <property type="match status" value="1"/>
</dbReference>
<protein>
    <submittedName>
        <fullName evidence="2">Phosphotransferase enzyme family protein</fullName>
    </submittedName>
</protein>
<evidence type="ECO:0000259" key="1">
    <source>
        <dbReference type="Pfam" id="PF01636"/>
    </source>
</evidence>
<evidence type="ECO:0000313" key="3">
    <source>
        <dbReference type="Proteomes" id="UP001174694"/>
    </source>
</evidence>
<dbReference type="InterPro" id="IPR051678">
    <property type="entry name" value="AGP_Transferase"/>
</dbReference>
<accession>A0AA38VEP0</accession>
<comment type="caution">
    <text evidence="2">The sequence shown here is derived from an EMBL/GenBank/DDBJ whole genome shotgun (WGS) entry which is preliminary data.</text>
</comment>
<dbReference type="InterPro" id="IPR011009">
    <property type="entry name" value="Kinase-like_dom_sf"/>
</dbReference>
<gene>
    <name evidence="2" type="ORF">NKR23_g5746</name>
</gene>
<name>A0AA38VEP0_9PEZI</name>
<dbReference type="PANTHER" id="PTHR21310:SF15">
    <property type="entry name" value="AMINOGLYCOSIDE PHOSPHOTRANSFERASE DOMAIN-CONTAINING PROTEIN"/>
    <property type="match status" value="1"/>
</dbReference>
<dbReference type="InterPro" id="IPR002575">
    <property type="entry name" value="Aminoglycoside_PTrfase"/>
</dbReference>
<dbReference type="Pfam" id="PF01636">
    <property type="entry name" value="APH"/>
    <property type="match status" value="1"/>
</dbReference>
<feature type="domain" description="Aminoglycoside phosphotransferase" evidence="1">
    <location>
        <begin position="91"/>
        <end position="336"/>
    </location>
</feature>
<dbReference type="AlphaFoldDB" id="A0AA38VEP0"/>
<sequence>MSTEEAKPANINHEGYHRRLEAVEDVLKKFGLEATQITPVEYIEHGPFPYNNFIYRVDLAHPFTPAHLSSSPFSSQPGTTPPPATGLSSLIIRLSNPRAEGLNNASRIENEVAALSLAHEALRRSSSAQLAELVPAVFAWQAYRPQAVPAEAGFGWTMAELRPRANLDTQFAALSSHEQRAAVIEQVADVVAALQRAELPPGAHAYGGLNFDEAGHVVSGESPLVRGGPWDGYAEFWAAKVRGQMEDAEGSPLLDGWRPGGLRERLEKFLAEGGVEKILEGVDVSKKALMHGDLTMNNMLYDSTTGRLTALLDFDWAGVAHPVHDFFSGLWDLGGGTHPEDKRLQAAVLKGDFSDVPGDLSDEDKVKWENAEAWDNALAARGAVRPSTIKGVERLELLRELEDSLCPFQLSNAHILKTMPKERLEAQRKEMQEKITKVLEKGGF</sequence>
<keyword evidence="3" id="KW-1185">Reference proteome</keyword>
<dbReference type="SUPFAM" id="SSF56112">
    <property type="entry name" value="Protein kinase-like (PK-like)"/>
    <property type="match status" value="1"/>
</dbReference>
<dbReference type="EMBL" id="JANBVO010000016">
    <property type="protein sequence ID" value="KAJ9144690.1"/>
    <property type="molecule type" value="Genomic_DNA"/>
</dbReference>